<dbReference type="AlphaFoldDB" id="A0A2I0IWL7"/>
<dbReference type="GO" id="GO:0003924">
    <property type="term" value="F:GTPase activity"/>
    <property type="evidence" value="ECO:0007669"/>
    <property type="project" value="InterPro"/>
</dbReference>
<dbReference type="EMBL" id="PGOL01002430">
    <property type="protein sequence ID" value="PKI48143.1"/>
    <property type="molecule type" value="Genomic_DNA"/>
</dbReference>
<protein>
    <submittedName>
        <fullName evidence="1">Uncharacterized protein</fullName>
    </submittedName>
</protein>
<dbReference type="SUPFAM" id="SSF52540">
    <property type="entry name" value="P-loop containing nucleoside triphosphate hydrolases"/>
    <property type="match status" value="1"/>
</dbReference>
<name>A0A2I0IWL7_PUNGR</name>
<dbReference type="InterPro" id="IPR001806">
    <property type="entry name" value="Small_GTPase"/>
</dbReference>
<dbReference type="Gene3D" id="3.40.50.300">
    <property type="entry name" value="P-loop containing nucleotide triphosphate hydrolases"/>
    <property type="match status" value="1"/>
</dbReference>
<sequence length="64" mass="7231">MASQDVDSRIDYGLKVVLIRNSTVGKSHILSCFAENEFSLDYMAMIRVEFQIMTLLDKNGESSL</sequence>
<dbReference type="PRINTS" id="PR00449">
    <property type="entry name" value="RASTRNSFRMNG"/>
</dbReference>
<reference evidence="1 2" key="1">
    <citation type="submission" date="2017-11" db="EMBL/GenBank/DDBJ databases">
        <title>De-novo sequencing of pomegranate (Punica granatum L.) genome.</title>
        <authorList>
            <person name="Akparov Z."/>
            <person name="Amiraslanov A."/>
            <person name="Hajiyeva S."/>
            <person name="Abbasov M."/>
            <person name="Kaur K."/>
            <person name="Hamwieh A."/>
            <person name="Solovyev V."/>
            <person name="Salamov A."/>
            <person name="Braich B."/>
            <person name="Kosarev P."/>
            <person name="Mahmoud A."/>
            <person name="Hajiyev E."/>
            <person name="Babayeva S."/>
            <person name="Izzatullayeva V."/>
            <person name="Mammadov A."/>
            <person name="Mammadov A."/>
            <person name="Sharifova S."/>
            <person name="Ojaghi J."/>
            <person name="Eynullazada K."/>
            <person name="Bayramov B."/>
            <person name="Abdulazimova A."/>
            <person name="Shahmuradov I."/>
        </authorList>
    </citation>
    <scope>NUCLEOTIDE SEQUENCE [LARGE SCALE GENOMIC DNA]</scope>
    <source>
        <strain evidence="2">cv. AG2017</strain>
        <tissue evidence="1">Leaf</tissue>
    </source>
</reference>
<accession>A0A2I0IWL7</accession>
<gene>
    <name evidence="1" type="ORF">CRG98_031408</name>
</gene>
<dbReference type="GO" id="GO:0005525">
    <property type="term" value="F:GTP binding"/>
    <property type="evidence" value="ECO:0007669"/>
    <property type="project" value="InterPro"/>
</dbReference>
<organism evidence="1 2">
    <name type="scientific">Punica granatum</name>
    <name type="common">Pomegranate</name>
    <dbReference type="NCBI Taxonomy" id="22663"/>
    <lineage>
        <taxon>Eukaryota</taxon>
        <taxon>Viridiplantae</taxon>
        <taxon>Streptophyta</taxon>
        <taxon>Embryophyta</taxon>
        <taxon>Tracheophyta</taxon>
        <taxon>Spermatophyta</taxon>
        <taxon>Magnoliopsida</taxon>
        <taxon>eudicotyledons</taxon>
        <taxon>Gunneridae</taxon>
        <taxon>Pentapetalae</taxon>
        <taxon>rosids</taxon>
        <taxon>malvids</taxon>
        <taxon>Myrtales</taxon>
        <taxon>Lythraceae</taxon>
        <taxon>Punica</taxon>
    </lineage>
</organism>
<evidence type="ECO:0000313" key="2">
    <source>
        <dbReference type="Proteomes" id="UP000233551"/>
    </source>
</evidence>
<proteinExistence type="predicted"/>
<dbReference type="InterPro" id="IPR027417">
    <property type="entry name" value="P-loop_NTPase"/>
</dbReference>
<comment type="caution">
    <text evidence="1">The sequence shown here is derived from an EMBL/GenBank/DDBJ whole genome shotgun (WGS) entry which is preliminary data.</text>
</comment>
<dbReference type="Proteomes" id="UP000233551">
    <property type="component" value="Unassembled WGS sequence"/>
</dbReference>
<keyword evidence="2" id="KW-1185">Reference proteome</keyword>
<dbReference type="Pfam" id="PF00071">
    <property type="entry name" value="Ras"/>
    <property type="match status" value="1"/>
</dbReference>
<dbReference type="STRING" id="22663.A0A2I0IWL7"/>
<evidence type="ECO:0000313" key="1">
    <source>
        <dbReference type="EMBL" id="PKI48143.1"/>
    </source>
</evidence>